<name>A0A7I8L850_SPIIN</name>
<sequence>MTFNLKLEKFDVAVKIIVIKEMRDLGLREVKELVEKTLVVVKKQLTKEEAEKIATKLKEIRATIVLKRH</sequence>
<dbReference type="SUPFAM" id="SSF54736">
    <property type="entry name" value="ClpS-like"/>
    <property type="match status" value="1"/>
</dbReference>
<dbReference type="GO" id="GO:1990904">
    <property type="term" value="C:ribonucleoprotein complex"/>
    <property type="evidence" value="ECO:0007669"/>
    <property type="project" value="UniProtKB-KW"/>
</dbReference>
<accession>A0A7I8L850</accession>
<feature type="domain" description="Large ribosomal subunit protein bL12 C-terminal" evidence="3">
    <location>
        <begin position="3"/>
        <end position="67"/>
    </location>
</feature>
<dbReference type="Proteomes" id="UP000663760">
    <property type="component" value="Chromosome 12"/>
</dbReference>
<dbReference type="InterPro" id="IPR000206">
    <property type="entry name" value="Ribosomal_bL12"/>
</dbReference>
<keyword evidence="1" id="KW-0689">Ribosomal protein</keyword>
<keyword evidence="2" id="KW-0687">Ribonucleoprotein</keyword>
<dbReference type="GO" id="GO:0006412">
    <property type="term" value="P:translation"/>
    <property type="evidence" value="ECO:0007669"/>
    <property type="project" value="InterPro"/>
</dbReference>
<dbReference type="Pfam" id="PF00542">
    <property type="entry name" value="Ribosomal_L12"/>
    <property type="match status" value="1"/>
</dbReference>
<proteinExistence type="predicted"/>
<dbReference type="GO" id="GO:0003729">
    <property type="term" value="F:mRNA binding"/>
    <property type="evidence" value="ECO:0007669"/>
    <property type="project" value="TreeGrafter"/>
</dbReference>
<dbReference type="PANTHER" id="PTHR45987:SF11">
    <property type="entry name" value="OS07G0626100 PROTEIN"/>
    <property type="match status" value="1"/>
</dbReference>
<dbReference type="AlphaFoldDB" id="A0A7I8L850"/>
<evidence type="ECO:0000259" key="3">
    <source>
        <dbReference type="Pfam" id="PF00542"/>
    </source>
</evidence>
<organism evidence="4 5">
    <name type="scientific">Spirodela intermedia</name>
    <name type="common">Intermediate duckweed</name>
    <dbReference type="NCBI Taxonomy" id="51605"/>
    <lineage>
        <taxon>Eukaryota</taxon>
        <taxon>Viridiplantae</taxon>
        <taxon>Streptophyta</taxon>
        <taxon>Embryophyta</taxon>
        <taxon>Tracheophyta</taxon>
        <taxon>Spermatophyta</taxon>
        <taxon>Magnoliopsida</taxon>
        <taxon>Liliopsida</taxon>
        <taxon>Araceae</taxon>
        <taxon>Lemnoideae</taxon>
        <taxon>Spirodela</taxon>
    </lineage>
</organism>
<keyword evidence="5" id="KW-1185">Reference proteome</keyword>
<protein>
    <recommendedName>
        <fullName evidence="3">Large ribosomal subunit protein bL12 C-terminal domain-containing protein</fullName>
    </recommendedName>
</protein>
<dbReference type="EMBL" id="LR746275">
    <property type="protein sequence ID" value="CAA7406203.1"/>
    <property type="molecule type" value="Genomic_DNA"/>
</dbReference>
<dbReference type="InterPro" id="IPR014719">
    <property type="entry name" value="Ribosomal_bL12_C/ClpS-like"/>
</dbReference>
<evidence type="ECO:0000313" key="4">
    <source>
        <dbReference type="EMBL" id="CAA7406203.1"/>
    </source>
</evidence>
<dbReference type="GO" id="GO:0005840">
    <property type="term" value="C:ribosome"/>
    <property type="evidence" value="ECO:0007669"/>
    <property type="project" value="UniProtKB-KW"/>
</dbReference>
<dbReference type="Gene3D" id="3.30.1390.10">
    <property type="match status" value="1"/>
</dbReference>
<dbReference type="PANTHER" id="PTHR45987">
    <property type="entry name" value="39S RIBOSOMAL PROTEIN L12"/>
    <property type="match status" value="1"/>
</dbReference>
<gene>
    <name evidence="4" type="ORF">SI8410_12016881</name>
</gene>
<dbReference type="GO" id="GO:0003735">
    <property type="term" value="F:structural constituent of ribosome"/>
    <property type="evidence" value="ECO:0007669"/>
    <property type="project" value="InterPro"/>
</dbReference>
<dbReference type="InterPro" id="IPR013823">
    <property type="entry name" value="Ribosomal_bL12_C"/>
</dbReference>
<evidence type="ECO:0000256" key="1">
    <source>
        <dbReference type="ARBA" id="ARBA00022980"/>
    </source>
</evidence>
<evidence type="ECO:0000256" key="2">
    <source>
        <dbReference type="ARBA" id="ARBA00023274"/>
    </source>
</evidence>
<evidence type="ECO:0000313" key="5">
    <source>
        <dbReference type="Proteomes" id="UP000663760"/>
    </source>
</evidence>
<reference evidence="4" key="1">
    <citation type="submission" date="2020-02" db="EMBL/GenBank/DDBJ databases">
        <authorList>
            <person name="Scholz U."/>
            <person name="Mascher M."/>
            <person name="Fiebig A."/>
        </authorList>
    </citation>
    <scope>NUCLEOTIDE SEQUENCE</scope>
</reference>